<reference evidence="1 2" key="1">
    <citation type="journal article" date="2014" name="Proc. Natl. Acad. Sci. U.S.A.">
        <title>Trajectory and genomic determinants of fungal-pathogen speciation and host adaptation.</title>
        <authorList>
            <person name="Hu X."/>
            <person name="Xiao G."/>
            <person name="Zheng P."/>
            <person name="Shang Y."/>
            <person name="Su Y."/>
            <person name="Zhang X."/>
            <person name="Liu X."/>
            <person name="Zhan S."/>
            <person name="St Leger R.J."/>
            <person name="Wang C."/>
        </authorList>
    </citation>
    <scope>NUCLEOTIDE SEQUENCE [LARGE SCALE GENOMIC DNA]</scope>
    <source>
        <strain evidence="1 2">ARSEF 1941</strain>
    </source>
</reference>
<gene>
    <name evidence="1" type="ORF">MAM_05676</name>
</gene>
<name>A0A0B2WSC6_METAS</name>
<keyword evidence="2" id="KW-1185">Reference proteome</keyword>
<evidence type="ECO:0000313" key="1">
    <source>
        <dbReference type="EMBL" id="KHN96387.1"/>
    </source>
</evidence>
<sequence>MSQQEGAYRVFCVATRIPSKFKLRKNEFSLQDLKDKFSHFGAENCTIARDVQEADQHRHRPIGYAVCSLKTRVPDNVRSNPREI</sequence>
<dbReference type="AlphaFoldDB" id="A0A0B2WSC6"/>
<dbReference type="Proteomes" id="UP000030816">
    <property type="component" value="Unassembled WGS sequence"/>
</dbReference>
<dbReference type="EMBL" id="AZHE01000015">
    <property type="protein sequence ID" value="KHN96387.1"/>
    <property type="molecule type" value="Genomic_DNA"/>
</dbReference>
<organism evidence="1 2">
    <name type="scientific">Metarhizium album (strain ARSEF 1941)</name>
    <dbReference type="NCBI Taxonomy" id="1081103"/>
    <lineage>
        <taxon>Eukaryota</taxon>
        <taxon>Fungi</taxon>
        <taxon>Dikarya</taxon>
        <taxon>Ascomycota</taxon>
        <taxon>Pezizomycotina</taxon>
        <taxon>Sordariomycetes</taxon>
        <taxon>Hypocreomycetidae</taxon>
        <taxon>Hypocreales</taxon>
        <taxon>Clavicipitaceae</taxon>
        <taxon>Metarhizium</taxon>
    </lineage>
</organism>
<comment type="caution">
    <text evidence="1">The sequence shown here is derived from an EMBL/GenBank/DDBJ whole genome shotgun (WGS) entry which is preliminary data.</text>
</comment>
<dbReference type="HOGENOM" id="CLU_2527948_0_0_1"/>
<dbReference type="GeneID" id="63740131"/>
<protein>
    <submittedName>
        <fullName evidence="1">Uncharacterized protein</fullName>
    </submittedName>
</protein>
<evidence type="ECO:0000313" key="2">
    <source>
        <dbReference type="Proteomes" id="UP000030816"/>
    </source>
</evidence>
<dbReference type="RefSeq" id="XP_040677453.1">
    <property type="nucleotide sequence ID" value="XM_040824474.1"/>
</dbReference>
<proteinExistence type="predicted"/>
<accession>A0A0B2WSC6</accession>